<dbReference type="RefSeq" id="WP_121287082.1">
    <property type="nucleotide sequence ID" value="NZ_RCCK01000014.1"/>
</dbReference>
<gene>
    <name evidence="1" type="ORF">BCL90_4511</name>
</gene>
<evidence type="ECO:0000313" key="1">
    <source>
        <dbReference type="EMBL" id="RLJ72862.1"/>
    </source>
</evidence>
<dbReference type="Proteomes" id="UP000273898">
    <property type="component" value="Unassembled WGS sequence"/>
</dbReference>
<dbReference type="EMBL" id="RCCK01000014">
    <property type="protein sequence ID" value="RLJ72862.1"/>
    <property type="molecule type" value="Genomic_DNA"/>
</dbReference>
<sequence>MLNLFQHLSSYKKAFISKTLIKQALSFPLYAAVAWYFGAPKYPKRSVNPAMGLLHNPIHIKKTAALRFVFNTSLKL</sequence>
<accession>A0A497XWN5</accession>
<reference evidence="1 2" key="1">
    <citation type="submission" date="2018-10" db="EMBL/GenBank/DDBJ databases">
        <title>Genomic Encyclopedia of Archaeal and Bacterial Type Strains, Phase II (KMG-II): from individual species to whole genera.</title>
        <authorList>
            <person name="Goeker M."/>
        </authorList>
    </citation>
    <scope>NUCLEOTIDE SEQUENCE [LARGE SCALE GENOMIC DNA]</scope>
    <source>
        <strain evidence="1 2">DSM 19624</strain>
    </source>
</reference>
<proteinExistence type="predicted"/>
<dbReference type="AlphaFoldDB" id="A0A497XWN5"/>
<evidence type="ECO:0000313" key="2">
    <source>
        <dbReference type="Proteomes" id="UP000273898"/>
    </source>
</evidence>
<name>A0A497XWN5_9SPHI</name>
<organism evidence="1 2">
    <name type="scientific">Pedobacter alluvionis</name>
    <dbReference type="NCBI Taxonomy" id="475253"/>
    <lineage>
        <taxon>Bacteria</taxon>
        <taxon>Pseudomonadati</taxon>
        <taxon>Bacteroidota</taxon>
        <taxon>Sphingobacteriia</taxon>
        <taxon>Sphingobacteriales</taxon>
        <taxon>Sphingobacteriaceae</taxon>
        <taxon>Pedobacter</taxon>
    </lineage>
</organism>
<comment type="caution">
    <text evidence="1">The sequence shown here is derived from an EMBL/GenBank/DDBJ whole genome shotgun (WGS) entry which is preliminary data.</text>
</comment>
<protein>
    <submittedName>
        <fullName evidence="1">Uncharacterized protein</fullName>
    </submittedName>
</protein>